<dbReference type="Pfam" id="PF18697">
    <property type="entry name" value="MLVIN_C"/>
    <property type="match status" value="1"/>
</dbReference>
<dbReference type="Proteomes" id="UP001488838">
    <property type="component" value="Unassembled WGS sequence"/>
</dbReference>
<gene>
    <name evidence="7" type="ORF">U0070_020337</name>
</gene>
<dbReference type="AlphaFoldDB" id="A0AAW0H2C3"/>
<evidence type="ECO:0000256" key="4">
    <source>
        <dbReference type="ARBA" id="ARBA00022759"/>
    </source>
</evidence>
<dbReference type="InterPro" id="IPR040643">
    <property type="entry name" value="MLVIN_C"/>
</dbReference>
<keyword evidence="1" id="KW-0808">Transferase</keyword>
<evidence type="ECO:0000256" key="3">
    <source>
        <dbReference type="ARBA" id="ARBA00022722"/>
    </source>
</evidence>
<proteinExistence type="predicted"/>
<evidence type="ECO:0000259" key="6">
    <source>
        <dbReference type="Pfam" id="PF18697"/>
    </source>
</evidence>
<keyword evidence="5" id="KW-0378">Hydrolase</keyword>
<evidence type="ECO:0000256" key="2">
    <source>
        <dbReference type="ARBA" id="ARBA00022695"/>
    </source>
</evidence>
<keyword evidence="4" id="KW-0255">Endonuclease</keyword>
<keyword evidence="3" id="KW-0540">Nuclease</keyword>
<reference evidence="7 8" key="1">
    <citation type="journal article" date="2023" name="bioRxiv">
        <title>Conserved and derived expression patterns and positive selection on dental genes reveal complex evolutionary context of ever-growing rodent molars.</title>
        <authorList>
            <person name="Calamari Z.T."/>
            <person name="Song A."/>
            <person name="Cohen E."/>
            <person name="Akter M."/>
            <person name="Roy R.D."/>
            <person name="Hallikas O."/>
            <person name="Christensen M.M."/>
            <person name="Li P."/>
            <person name="Marangoni P."/>
            <person name="Jernvall J."/>
            <person name="Klein O.D."/>
        </authorList>
    </citation>
    <scope>NUCLEOTIDE SEQUENCE [LARGE SCALE GENOMIC DNA]</scope>
    <source>
        <strain evidence="7">V071</strain>
    </source>
</reference>
<comment type="caution">
    <text evidence="7">The sequence shown here is derived from an EMBL/GenBank/DDBJ whole genome shotgun (WGS) entry which is preliminary data.</text>
</comment>
<evidence type="ECO:0000313" key="7">
    <source>
        <dbReference type="EMBL" id="KAK7796743.1"/>
    </source>
</evidence>
<dbReference type="GO" id="GO:0016779">
    <property type="term" value="F:nucleotidyltransferase activity"/>
    <property type="evidence" value="ECO:0007669"/>
    <property type="project" value="UniProtKB-KW"/>
</dbReference>
<sequence>MTDSAINLSQAVLPNIFETVKEDQLPYQERHPPDEPEIQPVDCVWVEKYMAQQLGGKCTGLFKVILTTPTAIKVADKPHWIQQNHLKLSKSEHVPKEWVIRPLGPTKVQLTRQGKDP</sequence>
<feature type="domain" description="Murine leukemia virus integrase C-terminal" evidence="6">
    <location>
        <begin position="39"/>
        <end position="88"/>
    </location>
</feature>
<organism evidence="7 8">
    <name type="scientific">Myodes glareolus</name>
    <name type="common">Bank vole</name>
    <name type="synonym">Clethrionomys glareolus</name>
    <dbReference type="NCBI Taxonomy" id="447135"/>
    <lineage>
        <taxon>Eukaryota</taxon>
        <taxon>Metazoa</taxon>
        <taxon>Chordata</taxon>
        <taxon>Craniata</taxon>
        <taxon>Vertebrata</taxon>
        <taxon>Euteleostomi</taxon>
        <taxon>Mammalia</taxon>
        <taxon>Eutheria</taxon>
        <taxon>Euarchontoglires</taxon>
        <taxon>Glires</taxon>
        <taxon>Rodentia</taxon>
        <taxon>Myomorpha</taxon>
        <taxon>Muroidea</taxon>
        <taxon>Cricetidae</taxon>
        <taxon>Arvicolinae</taxon>
        <taxon>Myodes</taxon>
    </lineage>
</organism>
<keyword evidence="8" id="KW-1185">Reference proteome</keyword>
<dbReference type="EMBL" id="JBBHLL010001027">
    <property type="protein sequence ID" value="KAK7796743.1"/>
    <property type="molecule type" value="Genomic_DNA"/>
</dbReference>
<dbReference type="GO" id="GO:0004519">
    <property type="term" value="F:endonuclease activity"/>
    <property type="evidence" value="ECO:0007669"/>
    <property type="project" value="UniProtKB-KW"/>
</dbReference>
<evidence type="ECO:0000313" key="8">
    <source>
        <dbReference type="Proteomes" id="UP001488838"/>
    </source>
</evidence>
<evidence type="ECO:0000256" key="1">
    <source>
        <dbReference type="ARBA" id="ARBA00022679"/>
    </source>
</evidence>
<protein>
    <recommendedName>
        <fullName evidence="6">Murine leukemia virus integrase C-terminal domain-containing protein</fullName>
    </recommendedName>
</protein>
<name>A0AAW0H2C3_MYOGA</name>
<keyword evidence="2" id="KW-0548">Nucleotidyltransferase</keyword>
<evidence type="ECO:0000256" key="5">
    <source>
        <dbReference type="ARBA" id="ARBA00022801"/>
    </source>
</evidence>
<dbReference type="Gene3D" id="2.30.30.850">
    <property type="match status" value="1"/>
</dbReference>
<accession>A0AAW0H2C3</accession>
<dbReference type="GO" id="GO:0016787">
    <property type="term" value="F:hydrolase activity"/>
    <property type="evidence" value="ECO:0007669"/>
    <property type="project" value="UniProtKB-KW"/>
</dbReference>